<sequence>MSDATSFNVPPNHAHESGVLQRAAFRQVLPVMESRITAFFALPIVSLQQSRLTMSSHEIGHMAVASMPRQQVP</sequence>
<dbReference type="Proteomes" id="UP001167357">
    <property type="component" value="Unassembled WGS sequence"/>
</dbReference>
<accession>A0ABT0LTB7</accession>
<protein>
    <submittedName>
        <fullName evidence="1">Uncharacterized protein</fullName>
    </submittedName>
</protein>
<evidence type="ECO:0000313" key="1">
    <source>
        <dbReference type="EMBL" id="MCL1552580.1"/>
    </source>
</evidence>
<evidence type="ECO:0000313" key="2">
    <source>
        <dbReference type="Proteomes" id="UP001167357"/>
    </source>
</evidence>
<proteinExistence type="predicted"/>
<organism evidence="1 2">
    <name type="scientific">Xanthomonas nasturtii</name>
    <dbReference type="NCBI Taxonomy" id="1843581"/>
    <lineage>
        <taxon>Bacteria</taxon>
        <taxon>Pseudomonadati</taxon>
        <taxon>Pseudomonadota</taxon>
        <taxon>Gammaproteobacteria</taxon>
        <taxon>Lysobacterales</taxon>
        <taxon>Lysobacteraceae</taxon>
        <taxon>Xanthomonas</taxon>
    </lineage>
</organism>
<keyword evidence="2" id="KW-1185">Reference proteome</keyword>
<dbReference type="RefSeq" id="WP_064630999.1">
    <property type="nucleotide sequence ID" value="NZ_CP142004.2"/>
</dbReference>
<name>A0ABT0LTB7_9XANT</name>
<comment type="caution">
    <text evidence="1">The sequence shown here is derived from an EMBL/GenBank/DDBJ whole genome shotgun (WGS) entry which is preliminary data.</text>
</comment>
<gene>
    <name evidence="1" type="ORF">M3O51_15030</name>
</gene>
<reference evidence="1" key="1">
    <citation type="submission" date="2022-04" db="EMBL/GenBank/DDBJ databases">
        <title>Genomic comparison of 19 strains of Xanthomonas nasturtii, a newly emerging watercress pathogen.</title>
        <authorList>
            <person name="Harrison J."/>
            <person name="Greer S."/>
            <person name="Hussain R."/>
            <person name="Lascelles D."/>
            <person name="Roberts M."/>
            <person name="Carter B."/>
            <person name="Bryning A."/>
            <person name="Carroll S."/>
            <person name="Aspin A."/>
            <person name="Cruz L."/>
            <person name="Cruz J."/>
            <person name="Grant M."/>
            <person name="Vicente J."/>
            <person name="Studholme D.J."/>
        </authorList>
    </citation>
    <scope>NUCLEOTIDE SEQUENCE</scope>
    <source>
        <strain evidence="1">10016B</strain>
    </source>
</reference>
<dbReference type="EMBL" id="JAMBED010000037">
    <property type="protein sequence ID" value="MCL1552580.1"/>
    <property type="molecule type" value="Genomic_DNA"/>
</dbReference>